<feature type="non-terminal residue" evidence="1">
    <location>
        <position position="32"/>
    </location>
</feature>
<dbReference type="AlphaFoldDB" id="A0A5J4UKG9"/>
<gene>
    <name evidence="1" type="ORF">EZS28_033483</name>
</gene>
<dbReference type="Proteomes" id="UP000324800">
    <property type="component" value="Unassembled WGS sequence"/>
</dbReference>
<protein>
    <submittedName>
        <fullName evidence="1">Uncharacterized protein</fullName>
    </submittedName>
</protein>
<evidence type="ECO:0000313" key="1">
    <source>
        <dbReference type="EMBL" id="KAA6370989.1"/>
    </source>
</evidence>
<dbReference type="OrthoDB" id="16288at2759"/>
<proteinExistence type="predicted"/>
<reference evidence="1 2" key="1">
    <citation type="submission" date="2019-03" db="EMBL/GenBank/DDBJ databases">
        <title>Single cell metagenomics reveals metabolic interactions within the superorganism composed of flagellate Streblomastix strix and complex community of Bacteroidetes bacteria on its surface.</title>
        <authorList>
            <person name="Treitli S.C."/>
            <person name="Kolisko M."/>
            <person name="Husnik F."/>
            <person name="Keeling P."/>
            <person name="Hampl V."/>
        </authorList>
    </citation>
    <scope>NUCLEOTIDE SEQUENCE [LARGE SCALE GENOMIC DNA]</scope>
    <source>
        <strain evidence="1">ST1C</strain>
    </source>
</reference>
<sequence length="32" mass="3712">MLKNKLKATVIRRTLTGLELRRLDNGEDNVDE</sequence>
<name>A0A5J4UKG9_9EUKA</name>
<comment type="caution">
    <text evidence="1">The sequence shown here is derived from an EMBL/GenBank/DDBJ whole genome shotgun (WGS) entry which is preliminary data.</text>
</comment>
<dbReference type="EMBL" id="SNRW01014876">
    <property type="protein sequence ID" value="KAA6370989.1"/>
    <property type="molecule type" value="Genomic_DNA"/>
</dbReference>
<evidence type="ECO:0000313" key="2">
    <source>
        <dbReference type="Proteomes" id="UP000324800"/>
    </source>
</evidence>
<accession>A0A5J4UKG9</accession>
<organism evidence="1 2">
    <name type="scientific">Streblomastix strix</name>
    <dbReference type="NCBI Taxonomy" id="222440"/>
    <lineage>
        <taxon>Eukaryota</taxon>
        <taxon>Metamonada</taxon>
        <taxon>Preaxostyla</taxon>
        <taxon>Oxymonadida</taxon>
        <taxon>Streblomastigidae</taxon>
        <taxon>Streblomastix</taxon>
    </lineage>
</organism>